<dbReference type="Pfam" id="PF02687">
    <property type="entry name" value="FtsX"/>
    <property type="match status" value="1"/>
</dbReference>
<reference evidence="9" key="1">
    <citation type="journal article" date="2019" name="Int. J. Syst. Evol. Microbiol.">
        <title>The Global Catalogue of Microorganisms (GCM) 10K type strain sequencing project: providing services to taxonomists for standard genome sequencing and annotation.</title>
        <authorList>
            <consortium name="The Broad Institute Genomics Platform"/>
            <consortium name="The Broad Institute Genome Sequencing Center for Infectious Disease"/>
            <person name="Wu L."/>
            <person name="Ma J."/>
        </authorList>
    </citation>
    <scope>NUCLEOTIDE SEQUENCE [LARGE SCALE GENOMIC DNA]</scope>
    <source>
        <strain evidence="9">JCM 4816</strain>
    </source>
</reference>
<feature type="non-terminal residue" evidence="8">
    <location>
        <position position="1"/>
    </location>
</feature>
<dbReference type="EMBL" id="JBHSQJ010000003">
    <property type="protein sequence ID" value="MFC5905767.1"/>
    <property type="molecule type" value="Genomic_DNA"/>
</dbReference>
<dbReference type="RefSeq" id="WP_380578525.1">
    <property type="nucleotide sequence ID" value="NZ_JBHSQJ010000003.1"/>
</dbReference>
<keyword evidence="5 6" id="KW-0472">Membrane</keyword>
<evidence type="ECO:0000313" key="8">
    <source>
        <dbReference type="EMBL" id="MFC5905767.1"/>
    </source>
</evidence>
<evidence type="ECO:0000259" key="7">
    <source>
        <dbReference type="Pfam" id="PF02687"/>
    </source>
</evidence>
<comment type="caution">
    <text evidence="8">The sequence shown here is derived from an EMBL/GenBank/DDBJ whole genome shotgun (WGS) entry which is preliminary data.</text>
</comment>
<evidence type="ECO:0000256" key="4">
    <source>
        <dbReference type="ARBA" id="ARBA00022989"/>
    </source>
</evidence>
<evidence type="ECO:0000256" key="1">
    <source>
        <dbReference type="ARBA" id="ARBA00004651"/>
    </source>
</evidence>
<evidence type="ECO:0000256" key="5">
    <source>
        <dbReference type="ARBA" id="ARBA00023136"/>
    </source>
</evidence>
<feature type="transmembrane region" description="Helical" evidence="6">
    <location>
        <begin position="206"/>
        <end position="228"/>
    </location>
</feature>
<keyword evidence="3 6" id="KW-0812">Transmembrane</keyword>
<proteinExistence type="predicted"/>
<feature type="transmembrane region" description="Helical" evidence="6">
    <location>
        <begin position="101"/>
        <end position="125"/>
    </location>
</feature>
<accession>A0ABW1FWY4</accession>
<comment type="subcellular location">
    <subcellularLocation>
        <location evidence="1">Cell membrane</location>
        <topology evidence="1">Multi-pass membrane protein</topology>
    </subcellularLocation>
</comment>
<dbReference type="Proteomes" id="UP001596174">
    <property type="component" value="Unassembled WGS sequence"/>
</dbReference>
<name>A0ABW1FWY4_9ACTN</name>
<gene>
    <name evidence="8" type="ORF">ACFP3V_00815</name>
</gene>
<keyword evidence="4 6" id="KW-1133">Transmembrane helix</keyword>
<evidence type="ECO:0000313" key="9">
    <source>
        <dbReference type="Proteomes" id="UP001596174"/>
    </source>
</evidence>
<keyword evidence="9" id="KW-1185">Reference proteome</keyword>
<dbReference type="InterPro" id="IPR003838">
    <property type="entry name" value="ABC3_permease_C"/>
</dbReference>
<feature type="domain" description="ABC3 transporter permease C-terminal" evidence="7">
    <location>
        <begin position="109"/>
        <end position="219"/>
    </location>
</feature>
<feature type="transmembrane region" description="Helical" evidence="6">
    <location>
        <begin position="146"/>
        <end position="172"/>
    </location>
</feature>
<evidence type="ECO:0000256" key="2">
    <source>
        <dbReference type="ARBA" id="ARBA00022475"/>
    </source>
</evidence>
<protein>
    <submittedName>
        <fullName evidence="8">FtsX-like permease family protein</fullName>
    </submittedName>
</protein>
<keyword evidence="2" id="KW-1003">Cell membrane</keyword>
<sequence>RLDSLFGPLNVHVVGTIPATPAEEVNDFLVIPAAPALAAEKARFGVANGPSTLLVTGPVRAADLRAVVARDHGAADTALLLLTEERAALVDSPLQSGATGLYLASVLATGALCLLAVLLSLLQAAPERSRLLARLRTMGLTPRQGYGLVLTESLPLVLLAAVAGTLLGLAGIPLLGSAVDLSALAGTRSVTAVGVSSGLRTDALTALGPGAALLVLTAAVIAAEAALIGRRQIGAQLRVGDSA</sequence>
<evidence type="ECO:0000256" key="3">
    <source>
        <dbReference type="ARBA" id="ARBA00022692"/>
    </source>
</evidence>
<evidence type="ECO:0000256" key="6">
    <source>
        <dbReference type="SAM" id="Phobius"/>
    </source>
</evidence>
<organism evidence="8 9">
    <name type="scientific">Streptacidiphilus monticola</name>
    <dbReference type="NCBI Taxonomy" id="2161674"/>
    <lineage>
        <taxon>Bacteria</taxon>
        <taxon>Bacillati</taxon>
        <taxon>Actinomycetota</taxon>
        <taxon>Actinomycetes</taxon>
        <taxon>Kitasatosporales</taxon>
        <taxon>Streptomycetaceae</taxon>
        <taxon>Streptacidiphilus</taxon>
    </lineage>
</organism>